<organism evidence="1">
    <name type="scientific">Anguilla anguilla</name>
    <name type="common">European freshwater eel</name>
    <name type="synonym">Muraena anguilla</name>
    <dbReference type="NCBI Taxonomy" id="7936"/>
    <lineage>
        <taxon>Eukaryota</taxon>
        <taxon>Metazoa</taxon>
        <taxon>Chordata</taxon>
        <taxon>Craniata</taxon>
        <taxon>Vertebrata</taxon>
        <taxon>Euteleostomi</taxon>
        <taxon>Actinopterygii</taxon>
        <taxon>Neopterygii</taxon>
        <taxon>Teleostei</taxon>
        <taxon>Anguilliformes</taxon>
        <taxon>Anguillidae</taxon>
        <taxon>Anguilla</taxon>
    </lineage>
</organism>
<accession>A0A0E9UJR8</accession>
<name>A0A0E9UJR8_ANGAN</name>
<protein>
    <submittedName>
        <fullName evidence="1">Uncharacterized protein</fullName>
    </submittedName>
</protein>
<dbReference type="EMBL" id="GBXM01042473">
    <property type="protein sequence ID" value="JAH66104.1"/>
    <property type="molecule type" value="Transcribed_RNA"/>
</dbReference>
<evidence type="ECO:0000313" key="1">
    <source>
        <dbReference type="EMBL" id="JAH66104.1"/>
    </source>
</evidence>
<dbReference type="AlphaFoldDB" id="A0A0E9UJR8"/>
<reference evidence="1" key="1">
    <citation type="submission" date="2014-11" db="EMBL/GenBank/DDBJ databases">
        <authorList>
            <person name="Amaro Gonzalez C."/>
        </authorList>
    </citation>
    <scope>NUCLEOTIDE SEQUENCE</scope>
</reference>
<proteinExistence type="predicted"/>
<reference evidence="1" key="2">
    <citation type="journal article" date="2015" name="Fish Shellfish Immunol.">
        <title>Early steps in the European eel (Anguilla anguilla)-Vibrio vulnificus interaction in the gills: Role of the RtxA13 toxin.</title>
        <authorList>
            <person name="Callol A."/>
            <person name="Pajuelo D."/>
            <person name="Ebbesson L."/>
            <person name="Teles M."/>
            <person name="MacKenzie S."/>
            <person name="Amaro C."/>
        </authorList>
    </citation>
    <scope>NUCLEOTIDE SEQUENCE</scope>
</reference>
<sequence length="37" mass="4111">MTFFKSNMDIVSPLLLVLANHIILPLTEQLGLMINLG</sequence>